<dbReference type="AlphaFoldDB" id="A0A2T0KC01"/>
<organism evidence="1 2">
    <name type="scientific">Actinoplanes italicus</name>
    <dbReference type="NCBI Taxonomy" id="113567"/>
    <lineage>
        <taxon>Bacteria</taxon>
        <taxon>Bacillati</taxon>
        <taxon>Actinomycetota</taxon>
        <taxon>Actinomycetes</taxon>
        <taxon>Micromonosporales</taxon>
        <taxon>Micromonosporaceae</taxon>
        <taxon>Actinoplanes</taxon>
    </lineage>
</organism>
<comment type="caution">
    <text evidence="1">The sequence shown here is derived from an EMBL/GenBank/DDBJ whole genome shotgun (WGS) entry which is preliminary data.</text>
</comment>
<protein>
    <recommendedName>
        <fullName evidence="3">Sugar lactone lactonase YvrE</fullName>
    </recommendedName>
</protein>
<gene>
    <name evidence="1" type="ORF">CLV67_10745</name>
</gene>
<proteinExistence type="predicted"/>
<name>A0A2T0KC01_9ACTN</name>
<dbReference type="Proteomes" id="UP000239415">
    <property type="component" value="Unassembled WGS sequence"/>
</dbReference>
<evidence type="ECO:0008006" key="3">
    <source>
        <dbReference type="Google" id="ProtNLM"/>
    </source>
</evidence>
<sequence>MPMPIPARPAVEVVARGLDSPRGLAFGPRGELYVAEAGRGGPCRAEAGGVVCSGRSGAITMVEFGRQWRVVSGLPSLVSPDGAGVAGPSDVVAGAGGEPILTVGADARLYRGGNVLTGVGGDPVALLDNTRGWLVVDAQSRAVRRVTPRGRVQTVAVLPDRTPLTPGSITRGPDGAWFVGEMFHLATVRPGAARIWRVEPGRVPVVWAEGFTSIVDVAWSPDGGLYVLDRDALFRIGPDHARRLIATGLDDPGGLALRGGHAYVSTCSTCNDTGAVLRIRL</sequence>
<dbReference type="NCBIfam" id="NF033206">
    <property type="entry name" value="ScyE_fam"/>
    <property type="match status" value="2"/>
</dbReference>
<evidence type="ECO:0000313" key="1">
    <source>
        <dbReference type="EMBL" id="PRX20768.1"/>
    </source>
</evidence>
<keyword evidence="2" id="KW-1185">Reference proteome</keyword>
<dbReference type="SUPFAM" id="SSF63829">
    <property type="entry name" value="Calcium-dependent phosphotriesterase"/>
    <property type="match status" value="1"/>
</dbReference>
<dbReference type="EMBL" id="PVMZ01000007">
    <property type="protein sequence ID" value="PRX20768.1"/>
    <property type="molecule type" value="Genomic_DNA"/>
</dbReference>
<dbReference type="RefSeq" id="WP_239166393.1">
    <property type="nucleotide sequence ID" value="NZ_BOMO01000070.1"/>
</dbReference>
<accession>A0A2T0KC01</accession>
<dbReference type="InterPro" id="IPR048031">
    <property type="entry name" value="ScyD/ScyE-like"/>
</dbReference>
<dbReference type="Gene3D" id="2.120.10.30">
    <property type="entry name" value="TolB, C-terminal domain"/>
    <property type="match status" value="1"/>
</dbReference>
<evidence type="ECO:0000313" key="2">
    <source>
        <dbReference type="Proteomes" id="UP000239415"/>
    </source>
</evidence>
<dbReference type="InterPro" id="IPR011042">
    <property type="entry name" value="6-blade_b-propeller_TolB-like"/>
</dbReference>
<reference evidence="1 2" key="1">
    <citation type="submission" date="2018-03" db="EMBL/GenBank/DDBJ databases">
        <title>Genomic Encyclopedia of Archaeal and Bacterial Type Strains, Phase II (KMG-II): from individual species to whole genera.</title>
        <authorList>
            <person name="Goeker M."/>
        </authorList>
    </citation>
    <scope>NUCLEOTIDE SEQUENCE [LARGE SCALE GENOMIC DNA]</scope>
    <source>
        <strain evidence="1 2">DSM 43146</strain>
    </source>
</reference>